<protein>
    <submittedName>
        <fullName evidence="1">Uncharacterized protein</fullName>
    </submittedName>
</protein>
<accession>A0ABQ8WQ24</accession>
<proteinExistence type="predicted"/>
<gene>
    <name evidence="1" type="ORF">N7505_003401</name>
</gene>
<sequence length="118" mass="12583">MRSGLAGQVSSRYNLISVITKGLGQGPARDITHLPIRKLVINSQNATGCAVGHSPKATDAGVPEQYVGGIPDGFWSLLASCHSTRYIRAPTTATTPFKAKSLRPKEVTESKYECIING</sequence>
<reference evidence="1 2" key="1">
    <citation type="journal article" date="2023" name="IMA Fungus">
        <title>Comparative genomic study of the Penicillium genus elucidates a diverse pangenome and 15 lateral gene transfer events.</title>
        <authorList>
            <person name="Petersen C."/>
            <person name="Sorensen T."/>
            <person name="Nielsen M.R."/>
            <person name="Sondergaard T.E."/>
            <person name="Sorensen J.L."/>
            <person name="Fitzpatrick D.A."/>
            <person name="Frisvad J.C."/>
            <person name="Nielsen K.L."/>
        </authorList>
    </citation>
    <scope>NUCLEOTIDE SEQUENCE [LARGE SCALE GENOMIC DNA]</scope>
    <source>
        <strain evidence="1 2">IBT 3361</strain>
    </source>
</reference>
<dbReference type="EMBL" id="JAPVEB010000002">
    <property type="protein sequence ID" value="KAJ5274856.1"/>
    <property type="molecule type" value="Genomic_DNA"/>
</dbReference>
<dbReference type="Proteomes" id="UP001220256">
    <property type="component" value="Unassembled WGS sequence"/>
</dbReference>
<keyword evidence="2" id="KW-1185">Reference proteome</keyword>
<comment type="caution">
    <text evidence="1">The sequence shown here is derived from an EMBL/GenBank/DDBJ whole genome shotgun (WGS) entry which is preliminary data.</text>
</comment>
<organism evidence="1 2">
    <name type="scientific">Penicillium chrysogenum</name>
    <name type="common">Penicillium notatum</name>
    <dbReference type="NCBI Taxonomy" id="5076"/>
    <lineage>
        <taxon>Eukaryota</taxon>
        <taxon>Fungi</taxon>
        <taxon>Dikarya</taxon>
        <taxon>Ascomycota</taxon>
        <taxon>Pezizomycotina</taxon>
        <taxon>Eurotiomycetes</taxon>
        <taxon>Eurotiomycetidae</taxon>
        <taxon>Eurotiales</taxon>
        <taxon>Aspergillaceae</taxon>
        <taxon>Penicillium</taxon>
        <taxon>Penicillium chrysogenum species complex</taxon>
    </lineage>
</organism>
<evidence type="ECO:0000313" key="1">
    <source>
        <dbReference type="EMBL" id="KAJ5274856.1"/>
    </source>
</evidence>
<name>A0ABQ8WQ24_PENCH</name>
<evidence type="ECO:0000313" key="2">
    <source>
        <dbReference type="Proteomes" id="UP001220256"/>
    </source>
</evidence>